<comment type="similarity">
    <text evidence="1 7 8">Belongs to the universal ribosomal protein uL3 family.</text>
</comment>
<evidence type="ECO:0000256" key="3">
    <source>
        <dbReference type="ARBA" id="ARBA00022884"/>
    </source>
</evidence>
<dbReference type="NCBIfam" id="TIGR03625">
    <property type="entry name" value="L3_bact"/>
    <property type="match status" value="1"/>
</dbReference>
<evidence type="ECO:0000313" key="12">
    <source>
        <dbReference type="Proteomes" id="UP000076372"/>
    </source>
</evidence>
<dbReference type="InterPro" id="IPR009000">
    <property type="entry name" value="Transl_B-barrel_sf"/>
</dbReference>
<protein>
    <recommendedName>
        <fullName evidence="6 7">Large ribosomal subunit protein uL3</fullName>
    </recommendedName>
</protein>
<dbReference type="Pfam" id="PF00297">
    <property type="entry name" value="Ribosomal_L3"/>
    <property type="match status" value="1"/>
</dbReference>
<evidence type="ECO:0000256" key="6">
    <source>
        <dbReference type="ARBA" id="ARBA00035243"/>
    </source>
</evidence>
<evidence type="ECO:0000256" key="5">
    <source>
        <dbReference type="ARBA" id="ARBA00023274"/>
    </source>
</evidence>
<evidence type="ECO:0000256" key="1">
    <source>
        <dbReference type="ARBA" id="ARBA00006540"/>
    </source>
</evidence>
<dbReference type="GO" id="GO:0019843">
    <property type="term" value="F:rRNA binding"/>
    <property type="evidence" value="ECO:0007669"/>
    <property type="project" value="UniProtKB-UniRule"/>
</dbReference>
<comment type="subunit">
    <text evidence="7 9">Part of the 50S ribosomal subunit. Forms a cluster with proteins L14 and L19.</text>
</comment>
<sequence length="278" mass="29909">MNMKGILGRKVGMTQIYTELGQRIPVTVVEVKPNVVTKVLTVEQNGYVATQLATVEKKAKRVNRPLAGQFIQAKTTPKQYIKEIRGMQGYELGQEVNASIFEAGELVDITGTSKGKGFAGTIKRWNQHIGPKSHGGGGGSQPVRQTGSLGDISGNRVVKGMTMPGHLGSEKTTVQNLEIVKVDVANNILLVKGSIPGAKKSFVIIKQAVKGLPTKEAIKLVDVKEVVKMNELIERAKKFNIEVTVGMTSAELEPLILNAEAEQAAQVAKEKEAAEGDK</sequence>
<feature type="region of interest" description="Disordered" evidence="10">
    <location>
        <begin position="127"/>
        <end position="149"/>
    </location>
</feature>
<dbReference type="PROSITE" id="PS00474">
    <property type="entry name" value="RIBOSOMAL_L3"/>
    <property type="match status" value="1"/>
</dbReference>
<evidence type="ECO:0000256" key="2">
    <source>
        <dbReference type="ARBA" id="ARBA00022730"/>
    </source>
</evidence>
<dbReference type="Gene3D" id="3.30.160.810">
    <property type="match status" value="1"/>
</dbReference>
<dbReference type="PANTHER" id="PTHR11229">
    <property type="entry name" value="50S RIBOSOMAL PROTEIN L3"/>
    <property type="match status" value="1"/>
</dbReference>
<dbReference type="InterPro" id="IPR000597">
    <property type="entry name" value="Ribosomal_uL3"/>
</dbReference>
<accession>A0A8D4A5J7</accession>
<evidence type="ECO:0000256" key="8">
    <source>
        <dbReference type="RuleBase" id="RU003905"/>
    </source>
</evidence>
<name>A0A8D4A5J7_MYCBV</name>
<evidence type="ECO:0000256" key="4">
    <source>
        <dbReference type="ARBA" id="ARBA00022980"/>
    </source>
</evidence>
<dbReference type="Proteomes" id="UP000076372">
    <property type="component" value="Chromosome"/>
</dbReference>
<evidence type="ECO:0000256" key="9">
    <source>
        <dbReference type="RuleBase" id="RU003906"/>
    </source>
</evidence>
<reference evidence="11 12" key="1">
    <citation type="submission" date="2014-04" db="EMBL/GenBank/DDBJ databases">
        <title>Complete genome sequence of Mycoplasma bovis attenuated strain P150.</title>
        <authorList>
            <person name="Qi J."/>
            <person name="Guo A."/>
        </authorList>
    </citation>
    <scope>NUCLEOTIDE SEQUENCE [LARGE SCALE GENOMIC DNA]</scope>
    <source>
        <strain evidence="11 12">HB0801-P150</strain>
    </source>
</reference>
<dbReference type="AlphaFoldDB" id="A0A8D4A5J7"/>
<comment type="function">
    <text evidence="7 9">One of the primary rRNA binding proteins, it binds directly near the 3'-end of the 23S rRNA, where it nucleates assembly of the 50S subunit.</text>
</comment>
<organism evidence="11 12">
    <name type="scientific">Mycoplasmopsis bovis</name>
    <name type="common">Mycoplasma bovis</name>
    <dbReference type="NCBI Taxonomy" id="28903"/>
    <lineage>
        <taxon>Bacteria</taxon>
        <taxon>Bacillati</taxon>
        <taxon>Mycoplasmatota</taxon>
        <taxon>Mycoplasmoidales</taxon>
        <taxon>Metamycoplasmataceae</taxon>
        <taxon>Mycoplasmopsis</taxon>
    </lineage>
</organism>
<dbReference type="GO" id="GO:0003735">
    <property type="term" value="F:structural constituent of ribosome"/>
    <property type="evidence" value="ECO:0007669"/>
    <property type="project" value="UniProtKB-UniRule"/>
</dbReference>
<keyword evidence="5 7" id="KW-0687">Ribonucleoprotein</keyword>
<dbReference type="HAMAP" id="MF_01325_B">
    <property type="entry name" value="Ribosomal_uL3_B"/>
    <property type="match status" value="1"/>
</dbReference>
<dbReference type="InterPro" id="IPR019926">
    <property type="entry name" value="Ribosomal_uL3_CS"/>
</dbReference>
<dbReference type="GO" id="GO:0022625">
    <property type="term" value="C:cytosolic large ribosomal subunit"/>
    <property type="evidence" value="ECO:0007669"/>
    <property type="project" value="TreeGrafter"/>
</dbReference>
<keyword evidence="4 7" id="KW-0689">Ribosomal protein</keyword>
<dbReference type="Gene3D" id="2.40.30.10">
    <property type="entry name" value="Translation factors"/>
    <property type="match status" value="1"/>
</dbReference>
<keyword evidence="2 7" id="KW-0699">rRNA-binding</keyword>
<dbReference type="PANTHER" id="PTHR11229:SF16">
    <property type="entry name" value="LARGE RIBOSOMAL SUBUNIT PROTEIN UL3C"/>
    <property type="match status" value="1"/>
</dbReference>
<dbReference type="FunFam" id="2.40.30.10:FF:000004">
    <property type="entry name" value="50S ribosomal protein L3"/>
    <property type="match status" value="1"/>
</dbReference>
<dbReference type="EMBL" id="CP007590">
    <property type="protein sequence ID" value="AMW25824.1"/>
    <property type="molecule type" value="Genomic_DNA"/>
</dbReference>
<evidence type="ECO:0000256" key="7">
    <source>
        <dbReference type="HAMAP-Rule" id="MF_01325"/>
    </source>
</evidence>
<gene>
    <name evidence="7" type="primary">rplC</name>
    <name evidence="11" type="ORF">BC94_0562</name>
</gene>
<keyword evidence="3 7" id="KW-0694">RNA-binding</keyword>
<dbReference type="SUPFAM" id="SSF50447">
    <property type="entry name" value="Translation proteins"/>
    <property type="match status" value="1"/>
</dbReference>
<evidence type="ECO:0000256" key="10">
    <source>
        <dbReference type="SAM" id="MobiDB-lite"/>
    </source>
</evidence>
<dbReference type="GO" id="GO:0006412">
    <property type="term" value="P:translation"/>
    <property type="evidence" value="ECO:0007669"/>
    <property type="project" value="UniProtKB-UniRule"/>
</dbReference>
<dbReference type="InterPro" id="IPR019927">
    <property type="entry name" value="Ribosomal_uL3_bac/org-type"/>
</dbReference>
<proteinExistence type="inferred from homology"/>
<evidence type="ECO:0000313" key="11">
    <source>
        <dbReference type="EMBL" id="AMW25824.1"/>
    </source>
</evidence>